<dbReference type="EMBL" id="JAKOGI010000331">
    <property type="protein sequence ID" value="KAJ8436737.1"/>
    <property type="molecule type" value="Genomic_DNA"/>
</dbReference>
<evidence type="ECO:0000256" key="4">
    <source>
        <dbReference type="ARBA" id="ARBA00023004"/>
    </source>
</evidence>
<dbReference type="PANTHER" id="PTHR10209:SF859">
    <property type="entry name" value="OS03G0690500 PROTEIN"/>
    <property type="match status" value="1"/>
</dbReference>
<protein>
    <recommendedName>
        <fullName evidence="6">Fe2OG dioxygenase domain-containing protein</fullName>
    </recommendedName>
</protein>
<dbReference type="PRINTS" id="PR00682">
    <property type="entry name" value="IPNSYNTHASE"/>
</dbReference>
<dbReference type="Proteomes" id="UP001153076">
    <property type="component" value="Unassembled WGS sequence"/>
</dbReference>
<comment type="caution">
    <text evidence="7">The sequence shown here is derived from an EMBL/GenBank/DDBJ whole genome shotgun (WGS) entry which is preliminary data.</text>
</comment>
<keyword evidence="8" id="KW-1185">Reference proteome</keyword>
<dbReference type="PANTHER" id="PTHR10209">
    <property type="entry name" value="OXIDOREDUCTASE, 2OG-FE II OXYGENASE FAMILY PROTEIN"/>
    <property type="match status" value="1"/>
</dbReference>
<dbReference type="InterPro" id="IPR005123">
    <property type="entry name" value="Oxoglu/Fe-dep_dioxygenase_dom"/>
</dbReference>
<evidence type="ECO:0000256" key="2">
    <source>
        <dbReference type="ARBA" id="ARBA00022723"/>
    </source>
</evidence>
<sequence>MISTNESCYDRAADLKAFDETKAGVKGLVDAGISTIPPFFIHSPKPDPSSSLDPAPKPKFGIPVIDLSGVGKDPESHTGIMGRIRVASETWGFFQVVNHGIPTAVLEEMLEGVRRFHEQEAEVKKGFYTRDVSKKVVYNSNYDLYTGPAANWRDTFYCLMAPHPPNPQDLPSVCRELNIALGYLTSREVMIEYSKQVMRLGSLLLELLSEALGLNKSHLNDMDCNEGLAVVCHYYPGCPQPELTLGTSKHADDGFLTVLLQDQIGGLQVLHQNHWVDVRPVPGALVINIGDLLQLISNDKFKSIEHRVVANREEPRVSVASFFSTSFQDTPKVYAPIQELLSQGSPPRYRGVTVQEYVTYCANKGLDGHTCFFSTLSYPTLRVYGPVKEIVTKSDPTKYEEMTAAEYFAYYQSKGRDGISALDHFKL</sequence>
<evidence type="ECO:0000259" key="6">
    <source>
        <dbReference type="PROSITE" id="PS51471"/>
    </source>
</evidence>
<dbReference type="InterPro" id="IPR026992">
    <property type="entry name" value="DIOX_N"/>
</dbReference>
<comment type="similarity">
    <text evidence="1 5">Belongs to the iron/ascorbate-dependent oxidoreductase family.</text>
</comment>
<evidence type="ECO:0000313" key="8">
    <source>
        <dbReference type="Proteomes" id="UP001153076"/>
    </source>
</evidence>
<accession>A0A9Q1QC60</accession>
<dbReference type="GO" id="GO:0046872">
    <property type="term" value="F:metal ion binding"/>
    <property type="evidence" value="ECO:0007669"/>
    <property type="project" value="UniProtKB-KW"/>
</dbReference>
<proteinExistence type="inferred from homology"/>
<dbReference type="Gene3D" id="2.60.120.330">
    <property type="entry name" value="B-lactam Antibiotic, Isopenicillin N Synthase, Chain"/>
    <property type="match status" value="1"/>
</dbReference>
<dbReference type="SUPFAM" id="SSF51197">
    <property type="entry name" value="Clavaminate synthase-like"/>
    <property type="match status" value="1"/>
</dbReference>
<gene>
    <name evidence="7" type="ORF">Cgig2_009711</name>
</gene>
<evidence type="ECO:0000256" key="1">
    <source>
        <dbReference type="ARBA" id="ARBA00008056"/>
    </source>
</evidence>
<evidence type="ECO:0000256" key="5">
    <source>
        <dbReference type="RuleBase" id="RU003682"/>
    </source>
</evidence>
<feature type="domain" description="Fe2OG dioxygenase" evidence="6">
    <location>
        <begin position="224"/>
        <end position="326"/>
    </location>
</feature>
<dbReference type="Pfam" id="PF14226">
    <property type="entry name" value="DIOX_N"/>
    <property type="match status" value="1"/>
</dbReference>
<keyword evidence="4 5" id="KW-0408">Iron</keyword>
<keyword evidence="3 5" id="KW-0560">Oxidoreductase</keyword>
<dbReference type="OrthoDB" id="288590at2759"/>
<dbReference type="InterPro" id="IPR027443">
    <property type="entry name" value="IPNS-like_sf"/>
</dbReference>
<keyword evidence="2 5" id="KW-0479">Metal-binding</keyword>
<dbReference type="InterPro" id="IPR044861">
    <property type="entry name" value="IPNS-like_FE2OG_OXY"/>
</dbReference>
<evidence type="ECO:0000313" key="7">
    <source>
        <dbReference type="EMBL" id="KAJ8436737.1"/>
    </source>
</evidence>
<organism evidence="7 8">
    <name type="scientific">Carnegiea gigantea</name>
    <dbReference type="NCBI Taxonomy" id="171969"/>
    <lineage>
        <taxon>Eukaryota</taxon>
        <taxon>Viridiplantae</taxon>
        <taxon>Streptophyta</taxon>
        <taxon>Embryophyta</taxon>
        <taxon>Tracheophyta</taxon>
        <taxon>Spermatophyta</taxon>
        <taxon>Magnoliopsida</taxon>
        <taxon>eudicotyledons</taxon>
        <taxon>Gunneridae</taxon>
        <taxon>Pentapetalae</taxon>
        <taxon>Caryophyllales</taxon>
        <taxon>Cactineae</taxon>
        <taxon>Cactaceae</taxon>
        <taxon>Cactoideae</taxon>
        <taxon>Echinocereeae</taxon>
        <taxon>Carnegiea</taxon>
    </lineage>
</organism>
<dbReference type="AlphaFoldDB" id="A0A9Q1QC60"/>
<dbReference type="PROSITE" id="PS51471">
    <property type="entry name" value="FE2OG_OXY"/>
    <property type="match status" value="1"/>
</dbReference>
<dbReference type="FunFam" id="2.60.120.330:FF:000005">
    <property type="entry name" value="1-aminocyclopropane-1-carboxylate oxidase homolog 1"/>
    <property type="match status" value="1"/>
</dbReference>
<dbReference type="Pfam" id="PF03171">
    <property type="entry name" value="2OG-FeII_Oxy"/>
    <property type="match status" value="1"/>
</dbReference>
<name>A0A9Q1QC60_9CARY</name>
<evidence type="ECO:0000256" key="3">
    <source>
        <dbReference type="ARBA" id="ARBA00023002"/>
    </source>
</evidence>
<dbReference type="GO" id="GO:0051213">
    <property type="term" value="F:dioxygenase activity"/>
    <property type="evidence" value="ECO:0007669"/>
    <property type="project" value="UniProtKB-ARBA"/>
</dbReference>
<reference evidence="7" key="1">
    <citation type="submission" date="2022-04" db="EMBL/GenBank/DDBJ databases">
        <title>Carnegiea gigantea Genome sequencing and assembly v2.</title>
        <authorList>
            <person name="Copetti D."/>
            <person name="Sanderson M.J."/>
            <person name="Burquez A."/>
            <person name="Wojciechowski M.F."/>
        </authorList>
    </citation>
    <scope>NUCLEOTIDE SEQUENCE</scope>
    <source>
        <strain evidence="7">SGP5-SGP5p</strain>
        <tissue evidence="7">Aerial part</tissue>
    </source>
</reference>